<gene>
    <name evidence="1" type="ORF">BpHYR1_024353</name>
</gene>
<keyword evidence="2" id="KW-1185">Reference proteome</keyword>
<organism evidence="1 2">
    <name type="scientific">Brachionus plicatilis</name>
    <name type="common">Marine rotifer</name>
    <name type="synonym">Brachionus muelleri</name>
    <dbReference type="NCBI Taxonomy" id="10195"/>
    <lineage>
        <taxon>Eukaryota</taxon>
        <taxon>Metazoa</taxon>
        <taxon>Spiralia</taxon>
        <taxon>Gnathifera</taxon>
        <taxon>Rotifera</taxon>
        <taxon>Eurotatoria</taxon>
        <taxon>Monogononta</taxon>
        <taxon>Pseudotrocha</taxon>
        <taxon>Ploima</taxon>
        <taxon>Brachionidae</taxon>
        <taxon>Brachionus</taxon>
    </lineage>
</organism>
<dbReference type="EMBL" id="REGN01006675">
    <property type="protein sequence ID" value="RNA08644.1"/>
    <property type="molecule type" value="Genomic_DNA"/>
</dbReference>
<accession>A0A3M7QBV8</accession>
<dbReference type="Proteomes" id="UP000276133">
    <property type="component" value="Unassembled WGS sequence"/>
</dbReference>
<dbReference type="AlphaFoldDB" id="A0A3M7QBV8"/>
<reference evidence="1 2" key="1">
    <citation type="journal article" date="2018" name="Sci. Rep.">
        <title>Genomic signatures of local adaptation to the degree of environmental predictability in rotifers.</title>
        <authorList>
            <person name="Franch-Gras L."/>
            <person name="Hahn C."/>
            <person name="Garcia-Roger E.M."/>
            <person name="Carmona M.J."/>
            <person name="Serra M."/>
            <person name="Gomez A."/>
        </authorList>
    </citation>
    <scope>NUCLEOTIDE SEQUENCE [LARGE SCALE GENOMIC DNA]</scope>
    <source>
        <strain evidence="1">HYR1</strain>
    </source>
</reference>
<name>A0A3M7QBV8_BRAPC</name>
<evidence type="ECO:0000313" key="1">
    <source>
        <dbReference type="EMBL" id="RNA08644.1"/>
    </source>
</evidence>
<comment type="caution">
    <text evidence="1">The sequence shown here is derived from an EMBL/GenBank/DDBJ whole genome shotgun (WGS) entry which is preliminary data.</text>
</comment>
<proteinExistence type="predicted"/>
<evidence type="ECO:0000313" key="2">
    <source>
        <dbReference type="Proteomes" id="UP000276133"/>
    </source>
</evidence>
<protein>
    <submittedName>
        <fullName evidence="1">Uncharacterized protein</fullName>
    </submittedName>
</protein>
<sequence length="73" mass="8357">MSCLDRAQIGCVAKLSCRKNPITLFVPSLFVFSSWLDFIDLTKNRLDYLGNRATRNCTNQTKTQIQHTSKSLF</sequence>